<sequence>MTTRIQKWGNSSAIRIPKTLMQNSGLVQGGEVMLELQEDGFLIVKPKIKKEYTLAELLKGMTPENRHELLDWGPDVGKEILPPYHGKENI</sequence>
<dbReference type="SUPFAM" id="SSF89447">
    <property type="entry name" value="AbrB/MazE/MraZ-like"/>
    <property type="match status" value="1"/>
</dbReference>
<dbReference type="Pfam" id="PF04014">
    <property type="entry name" value="MazE_antitoxin"/>
    <property type="match status" value="1"/>
</dbReference>
<organism evidence="2 3">
    <name type="scientific">Candidatus Yonathbacteria bacterium RIFCSPHIGHO2_02_FULL_44_14</name>
    <dbReference type="NCBI Taxonomy" id="1802724"/>
    <lineage>
        <taxon>Bacteria</taxon>
        <taxon>Candidatus Yonathiibacteriota</taxon>
    </lineage>
</organism>
<gene>
    <name evidence="2" type="ORF">A3D51_01060</name>
</gene>
<reference evidence="2 3" key="1">
    <citation type="journal article" date="2016" name="Nat. Commun.">
        <title>Thousands of microbial genomes shed light on interconnected biogeochemical processes in an aquifer system.</title>
        <authorList>
            <person name="Anantharaman K."/>
            <person name="Brown C.T."/>
            <person name="Hug L.A."/>
            <person name="Sharon I."/>
            <person name="Castelle C.J."/>
            <person name="Probst A.J."/>
            <person name="Thomas B.C."/>
            <person name="Singh A."/>
            <person name="Wilkins M.J."/>
            <person name="Karaoz U."/>
            <person name="Brodie E.L."/>
            <person name="Williams K.H."/>
            <person name="Hubbard S.S."/>
            <person name="Banfield J.F."/>
        </authorList>
    </citation>
    <scope>NUCLEOTIDE SEQUENCE [LARGE SCALE GENOMIC DNA]</scope>
</reference>
<dbReference type="InterPro" id="IPR039052">
    <property type="entry name" value="Antitox_PemI-like"/>
</dbReference>
<dbReference type="InterPro" id="IPR007159">
    <property type="entry name" value="SpoVT-AbrB_dom"/>
</dbReference>
<dbReference type="PANTHER" id="PTHR40516:SF1">
    <property type="entry name" value="ANTITOXIN CHPS-RELATED"/>
    <property type="match status" value="1"/>
</dbReference>
<protein>
    <recommendedName>
        <fullName evidence="1">SpoVT-AbrB domain-containing protein</fullName>
    </recommendedName>
</protein>
<accession>A0A1G2S6X0</accession>
<dbReference type="InterPro" id="IPR037914">
    <property type="entry name" value="SpoVT-AbrB_sf"/>
</dbReference>
<dbReference type="GO" id="GO:0097351">
    <property type="term" value="F:toxin sequestering activity"/>
    <property type="evidence" value="ECO:0007669"/>
    <property type="project" value="InterPro"/>
</dbReference>
<dbReference type="AlphaFoldDB" id="A0A1G2S6X0"/>
<dbReference type="SMART" id="SM00966">
    <property type="entry name" value="SpoVT_AbrB"/>
    <property type="match status" value="1"/>
</dbReference>
<comment type="caution">
    <text evidence="2">The sequence shown here is derived from an EMBL/GenBank/DDBJ whole genome shotgun (WGS) entry which is preliminary data.</text>
</comment>
<evidence type="ECO:0000259" key="1">
    <source>
        <dbReference type="SMART" id="SM00966"/>
    </source>
</evidence>
<dbReference type="Gene3D" id="2.10.260.10">
    <property type="match status" value="1"/>
</dbReference>
<evidence type="ECO:0000313" key="2">
    <source>
        <dbReference type="EMBL" id="OHA80468.1"/>
    </source>
</evidence>
<dbReference type="Proteomes" id="UP000179118">
    <property type="component" value="Unassembled WGS sequence"/>
</dbReference>
<dbReference type="GO" id="GO:0003677">
    <property type="term" value="F:DNA binding"/>
    <property type="evidence" value="ECO:0007669"/>
    <property type="project" value="InterPro"/>
</dbReference>
<dbReference type="PANTHER" id="PTHR40516">
    <property type="entry name" value="ANTITOXIN CHPS-RELATED"/>
    <property type="match status" value="1"/>
</dbReference>
<name>A0A1G2S6X0_9BACT</name>
<dbReference type="EMBL" id="MHUT01000019">
    <property type="protein sequence ID" value="OHA80468.1"/>
    <property type="molecule type" value="Genomic_DNA"/>
</dbReference>
<proteinExistence type="predicted"/>
<evidence type="ECO:0000313" key="3">
    <source>
        <dbReference type="Proteomes" id="UP000179118"/>
    </source>
</evidence>
<feature type="domain" description="SpoVT-AbrB" evidence="1">
    <location>
        <begin position="6"/>
        <end position="52"/>
    </location>
</feature>